<sequence>MSHDAPTAGCVRAPARFSRRPGGAVTEASEQLGLSTVGPVFPRALGDGFERLHPMMQRRFGVSLDARYACIGRGVMTRVRRGPWWTVPFLQVGRLRNILIPDVGSDVPFTIENHAYLDPFGRETVTFVREYRVPGRRRVSRFDATMVIDPRRGTVVDYLGTHQHLAVDLGLTVEPDGSLLLRSGTQRFREGWIDFRFPMLFSGYAELREGFDEDSGVYRVKLEVRNRVFGFLFGYEGWFTCEFPEAPAVPRHVLPKRHESRY</sequence>
<reference evidence="2 3" key="1">
    <citation type="submission" date="2018-04" db="EMBL/GenBank/DDBJ databases">
        <authorList>
            <person name="Li J."/>
        </authorList>
    </citation>
    <scope>NUCLEOTIDE SEQUENCE [LARGE SCALE GENOMIC DNA]</scope>
    <source>
        <strain evidence="3">30A</strain>
    </source>
</reference>
<name>A0A2S0WVC6_9MICO</name>
<accession>A0A2S0WVC6</accession>
<dbReference type="OrthoDB" id="2448833at2"/>
<evidence type="ECO:0000313" key="3">
    <source>
        <dbReference type="Proteomes" id="UP000244729"/>
    </source>
</evidence>
<keyword evidence="3" id="KW-1185">Reference proteome</keyword>
<dbReference type="InterPro" id="IPR025311">
    <property type="entry name" value="DUF4166"/>
</dbReference>
<dbReference type="KEGG" id="agm:DCE93_06035"/>
<evidence type="ECO:0000259" key="1">
    <source>
        <dbReference type="Pfam" id="PF13761"/>
    </source>
</evidence>
<feature type="domain" description="DUF4166" evidence="1">
    <location>
        <begin position="52"/>
        <end position="239"/>
    </location>
</feature>
<dbReference type="EMBL" id="CP028913">
    <property type="protein sequence ID" value="AWB95272.1"/>
    <property type="molecule type" value="Genomic_DNA"/>
</dbReference>
<dbReference type="Proteomes" id="UP000244729">
    <property type="component" value="Chromosome"/>
</dbReference>
<organism evidence="2 3">
    <name type="scientific">Agromyces badenianii</name>
    <dbReference type="NCBI Taxonomy" id="2080742"/>
    <lineage>
        <taxon>Bacteria</taxon>
        <taxon>Bacillati</taxon>
        <taxon>Actinomycetota</taxon>
        <taxon>Actinomycetes</taxon>
        <taxon>Micrococcales</taxon>
        <taxon>Microbacteriaceae</taxon>
        <taxon>Agromyces</taxon>
    </lineage>
</organism>
<dbReference type="AlphaFoldDB" id="A0A2S0WVC6"/>
<evidence type="ECO:0000313" key="2">
    <source>
        <dbReference type="EMBL" id="AWB95272.1"/>
    </source>
</evidence>
<dbReference type="Pfam" id="PF13761">
    <property type="entry name" value="DUF4166"/>
    <property type="match status" value="1"/>
</dbReference>
<protein>
    <submittedName>
        <fullName evidence="2">DUF4166 domain-containing protein</fullName>
    </submittedName>
</protein>
<gene>
    <name evidence="2" type="ORF">DCE93_06035</name>
</gene>
<proteinExistence type="predicted"/>